<dbReference type="Proteomes" id="UP001275084">
    <property type="component" value="Unassembled WGS sequence"/>
</dbReference>
<dbReference type="Gene3D" id="3.10.450.50">
    <property type="match status" value="1"/>
</dbReference>
<evidence type="ECO:0000313" key="1">
    <source>
        <dbReference type="EMBL" id="KAK3349126.1"/>
    </source>
</evidence>
<evidence type="ECO:0008006" key="3">
    <source>
        <dbReference type="Google" id="ProtNLM"/>
    </source>
</evidence>
<reference evidence="1" key="1">
    <citation type="journal article" date="2023" name="Mol. Phylogenet. Evol.">
        <title>Genome-scale phylogeny and comparative genomics of the fungal order Sordariales.</title>
        <authorList>
            <person name="Hensen N."/>
            <person name="Bonometti L."/>
            <person name="Westerberg I."/>
            <person name="Brannstrom I.O."/>
            <person name="Guillou S."/>
            <person name="Cros-Aarteil S."/>
            <person name="Calhoun S."/>
            <person name="Haridas S."/>
            <person name="Kuo A."/>
            <person name="Mondo S."/>
            <person name="Pangilinan J."/>
            <person name="Riley R."/>
            <person name="LaButti K."/>
            <person name="Andreopoulos B."/>
            <person name="Lipzen A."/>
            <person name="Chen C."/>
            <person name="Yan M."/>
            <person name="Daum C."/>
            <person name="Ng V."/>
            <person name="Clum A."/>
            <person name="Steindorff A."/>
            <person name="Ohm R.A."/>
            <person name="Martin F."/>
            <person name="Silar P."/>
            <person name="Natvig D.O."/>
            <person name="Lalanne C."/>
            <person name="Gautier V."/>
            <person name="Ament-Velasquez S.L."/>
            <person name="Kruys A."/>
            <person name="Hutchinson M.I."/>
            <person name="Powell A.J."/>
            <person name="Barry K."/>
            <person name="Miller A.N."/>
            <person name="Grigoriev I.V."/>
            <person name="Debuchy R."/>
            <person name="Gladieux P."/>
            <person name="Hiltunen Thoren M."/>
            <person name="Johannesson H."/>
        </authorList>
    </citation>
    <scope>NUCLEOTIDE SEQUENCE</scope>
    <source>
        <strain evidence="1">CBS 955.72</strain>
    </source>
</reference>
<dbReference type="InterPro" id="IPR032710">
    <property type="entry name" value="NTF2-like_dom_sf"/>
</dbReference>
<proteinExistence type="predicted"/>
<dbReference type="AlphaFoldDB" id="A0AAJ0HEI4"/>
<keyword evidence="2" id="KW-1185">Reference proteome</keyword>
<gene>
    <name evidence="1" type="ORF">B0T25DRAFT_569779</name>
</gene>
<dbReference type="SUPFAM" id="SSF54427">
    <property type="entry name" value="NTF2-like"/>
    <property type="match status" value="1"/>
</dbReference>
<reference evidence="1" key="2">
    <citation type="submission" date="2023-06" db="EMBL/GenBank/DDBJ databases">
        <authorList>
            <consortium name="Lawrence Berkeley National Laboratory"/>
            <person name="Haridas S."/>
            <person name="Hensen N."/>
            <person name="Bonometti L."/>
            <person name="Westerberg I."/>
            <person name="Brannstrom I.O."/>
            <person name="Guillou S."/>
            <person name="Cros-Aarteil S."/>
            <person name="Calhoun S."/>
            <person name="Kuo A."/>
            <person name="Mondo S."/>
            <person name="Pangilinan J."/>
            <person name="Riley R."/>
            <person name="Labutti K."/>
            <person name="Andreopoulos B."/>
            <person name="Lipzen A."/>
            <person name="Chen C."/>
            <person name="Yanf M."/>
            <person name="Daum C."/>
            <person name="Ng V."/>
            <person name="Clum A."/>
            <person name="Steindorff A."/>
            <person name="Ohm R."/>
            <person name="Martin F."/>
            <person name="Silar P."/>
            <person name="Natvig D."/>
            <person name="Lalanne C."/>
            <person name="Gautier V."/>
            <person name="Ament-Velasquez S.L."/>
            <person name="Kruys A."/>
            <person name="Hutchinson M.I."/>
            <person name="Powell A.J."/>
            <person name="Barry K."/>
            <person name="Miller A.N."/>
            <person name="Grigoriev I.V."/>
            <person name="Debuchy R."/>
            <person name="Gladieux P."/>
            <person name="Thoren M.H."/>
            <person name="Johannesson H."/>
        </authorList>
    </citation>
    <scope>NUCLEOTIDE SEQUENCE</scope>
    <source>
        <strain evidence="1">CBS 955.72</strain>
    </source>
</reference>
<protein>
    <recommendedName>
        <fullName evidence="3">SnoaL-like domain-containing protein</fullName>
    </recommendedName>
</protein>
<evidence type="ECO:0000313" key="2">
    <source>
        <dbReference type="Proteomes" id="UP001275084"/>
    </source>
</evidence>
<comment type="caution">
    <text evidence="1">The sequence shown here is derived from an EMBL/GenBank/DDBJ whole genome shotgun (WGS) entry which is preliminary data.</text>
</comment>
<dbReference type="EMBL" id="JAUIQD010000005">
    <property type="protein sequence ID" value="KAK3349126.1"/>
    <property type="molecule type" value="Genomic_DNA"/>
</dbReference>
<sequence length="162" mass="17798">MASDTLHQSISQTLNQFLHSYLHASEHNDASYVSAALTPDCIRHIRPASFLTGLGAPADLTFTPQAYQEVFAGEMPFAQTKSVQISDVTIDTTARKAAATVVYVNEFVDDGERVTMEFAFFLSFGEDGTQITKILEWVDGGDCPKYQAKIQKRREKAASAGK</sequence>
<accession>A0AAJ0HEI4</accession>
<name>A0AAJ0HEI4_9PEZI</name>
<organism evidence="1 2">
    <name type="scientific">Lasiosphaeria hispida</name>
    <dbReference type="NCBI Taxonomy" id="260671"/>
    <lineage>
        <taxon>Eukaryota</taxon>
        <taxon>Fungi</taxon>
        <taxon>Dikarya</taxon>
        <taxon>Ascomycota</taxon>
        <taxon>Pezizomycotina</taxon>
        <taxon>Sordariomycetes</taxon>
        <taxon>Sordariomycetidae</taxon>
        <taxon>Sordariales</taxon>
        <taxon>Lasiosphaeriaceae</taxon>
        <taxon>Lasiosphaeria</taxon>
    </lineage>
</organism>